<reference evidence="1" key="1">
    <citation type="submission" date="2018-02" db="EMBL/GenBank/DDBJ databases">
        <title>Rhizophora mucronata_Transcriptome.</title>
        <authorList>
            <person name="Meera S.P."/>
            <person name="Sreeshan A."/>
            <person name="Augustine A."/>
        </authorList>
    </citation>
    <scope>NUCLEOTIDE SEQUENCE</scope>
    <source>
        <tissue evidence="1">Leaf</tissue>
    </source>
</reference>
<organism evidence="1">
    <name type="scientific">Rhizophora mucronata</name>
    <name type="common">Asiatic mangrove</name>
    <dbReference type="NCBI Taxonomy" id="61149"/>
    <lineage>
        <taxon>Eukaryota</taxon>
        <taxon>Viridiplantae</taxon>
        <taxon>Streptophyta</taxon>
        <taxon>Embryophyta</taxon>
        <taxon>Tracheophyta</taxon>
        <taxon>Spermatophyta</taxon>
        <taxon>Magnoliopsida</taxon>
        <taxon>eudicotyledons</taxon>
        <taxon>Gunneridae</taxon>
        <taxon>Pentapetalae</taxon>
        <taxon>rosids</taxon>
        <taxon>fabids</taxon>
        <taxon>Malpighiales</taxon>
        <taxon>Rhizophoraceae</taxon>
        <taxon>Rhizophora</taxon>
    </lineage>
</organism>
<dbReference type="EMBL" id="GGEC01077603">
    <property type="protein sequence ID" value="MBX58087.1"/>
    <property type="molecule type" value="Transcribed_RNA"/>
</dbReference>
<sequence length="26" mass="3097">MIQCLFTVRNYILMHQSIKQSNLIDS</sequence>
<accession>A0A2P2PTP0</accession>
<proteinExistence type="predicted"/>
<dbReference type="AlphaFoldDB" id="A0A2P2PTP0"/>
<evidence type="ECO:0000313" key="1">
    <source>
        <dbReference type="EMBL" id="MBX58087.1"/>
    </source>
</evidence>
<protein>
    <submittedName>
        <fullName evidence="1">Uncharacterized protein</fullName>
    </submittedName>
</protein>
<name>A0A2P2PTP0_RHIMU</name>